<dbReference type="PANTHER" id="PTHR46905">
    <property type="entry name" value="RING-H2 FINGER PROTEIN ATL78"/>
    <property type="match status" value="1"/>
</dbReference>
<comment type="catalytic activity">
    <reaction evidence="1">
        <text>S-ubiquitinyl-[E2 ubiquitin-conjugating enzyme]-L-cysteine + [acceptor protein]-L-lysine = [E2 ubiquitin-conjugating enzyme]-L-cysteine + N(6)-ubiquitinyl-[acceptor protein]-L-lysine.</text>
        <dbReference type="EC" id="2.3.2.27"/>
    </reaction>
</comment>
<accession>A0A6A2XPU4</accession>
<dbReference type="InterPro" id="IPR013083">
    <property type="entry name" value="Znf_RING/FYVE/PHD"/>
</dbReference>
<evidence type="ECO:0000256" key="8">
    <source>
        <dbReference type="ARBA" id="ARBA00022833"/>
    </source>
</evidence>
<gene>
    <name evidence="15" type="ORF">F3Y22_tig00117016pilonHSYRG00493</name>
</gene>
<evidence type="ECO:0000256" key="5">
    <source>
        <dbReference type="ARBA" id="ARBA00022692"/>
    </source>
</evidence>
<evidence type="ECO:0000313" key="16">
    <source>
        <dbReference type="Proteomes" id="UP000436088"/>
    </source>
</evidence>
<evidence type="ECO:0000256" key="6">
    <source>
        <dbReference type="ARBA" id="ARBA00022723"/>
    </source>
</evidence>
<comment type="subcellular location">
    <subcellularLocation>
        <location evidence="2">Membrane</location>
        <topology evidence="2">Single-pass membrane protein</topology>
    </subcellularLocation>
</comment>
<dbReference type="OrthoDB" id="8062037at2759"/>
<evidence type="ECO:0000313" key="15">
    <source>
        <dbReference type="EMBL" id="KAE8655904.1"/>
    </source>
</evidence>
<dbReference type="GO" id="GO:0016020">
    <property type="term" value="C:membrane"/>
    <property type="evidence" value="ECO:0007669"/>
    <property type="project" value="UniProtKB-SubCell"/>
</dbReference>
<dbReference type="PANTHER" id="PTHR46905:SF5">
    <property type="entry name" value="RING-TYPE E3 UBIQUITIN TRANSFERASE"/>
    <property type="match status" value="1"/>
</dbReference>
<evidence type="ECO:0000256" key="12">
    <source>
        <dbReference type="PROSITE-ProRule" id="PRU00175"/>
    </source>
</evidence>
<evidence type="ECO:0000256" key="7">
    <source>
        <dbReference type="ARBA" id="ARBA00022786"/>
    </source>
</evidence>
<evidence type="ECO:0000256" key="10">
    <source>
        <dbReference type="ARBA" id="ARBA00023136"/>
    </source>
</evidence>
<dbReference type="InterPro" id="IPR044602">
    <property type="entry name" value="ATL10/ATL72-79-like"/>
</dbReference>
<comment type="similarity">
    <text evidence="11">Belongs to the RING-type zinc finger family. ATL subfamily.</text>
</comment>
<keyword evidence="9 13" id="KW-1133">Transmembrane helix</keyword>
<dbReference type="UniPathway" id="UPA00143"/>
<evidence type="ECO:0000256" key="11">
    <source>
        <dbReference type="ARBA" id="ARBA00024209"/>
    </source>
</evidence>
<dbReference type="SMART" id="SM00184">
    <property type="entry name" value="RING"/>
    <property type="match status" value="1"/>
</dbReference>
<dbReference type="Proteomes" id="UP000436088">
    <property type="component" value="Unassembled WGS sequence"/>
</dbReference>
<feature type="transmembrane region" description="Helical" evidence="13">
    <location>
        <begin position="47"/>
        <end position="68"/>
    </location>
</feature>
<organism evidence="15 16">
    <name type="scientific">Hibiscus syriacus</name>
    <name type="common">Rose of Sharon</name>
    <dbReference type="NCBI Taxonomy" id="106335"/>
    <lineage>
        <taxon>Eukaryota</taxon>
        <taxon>Viridiplantae</taxon>
        <taxon>Streptophyta</taxon>
        <taxon>Embryophyta</taxon>
        <taxon>Tracheophyta</taxon>
        <taxon>Spermatophyta</taxon>
        <taxon>Magnoliopsida</taxon>
        <taxon>eudicotyledons</taxon>
        <taxon>Gunneridae</taxon>
        <taxon>Pentapetalae</taxon>
        <taxon>rosids</taxon>
        <taxon>malvids</taxon>
        <taxon>Malvales</taxon>
        <taxon>Malvaceae</taxon>
        <taxon>Malvoideae</taxon>
        <taxon>Hibiscus</taxon>
    </lineage>
</organism>
<dbReference type="PROSITE" id="PS50089">
    <property type="entry name" value="ZF_RING_2"/>
    <property type="match status" value="1"/>
</dbReference>
<keyword evidence="6" id="KW-0479">Metal-binding</keyword>
<name>A0A6A2XPU4_HIBSY</name>
<dbReference type="EMBL" id="VEPZ02001774">
    <property type="protein sequence ID" value="KAE8655904.1"/>
    <property type="molecule type" value="Genomic_DNA"/>
</dbReference>
<comment type="caution">
    <text evidence="15">The sequence shown here is derived from an EMBL/GenBank/DDBJ whole genome shotgun (WGS) entry which is preliminary data.</text>
</comment>
<evidence type="ECO:0000259" key="14">
    <source>
        <dbReference type="PROSITE" id="PS50089"/>
    </source>
</evidence>
<dbReference type="GO" id="GO:0061630">
    <property type="term" value="F:ubiquitin protein ligase activity"/>
    <property type="evidence" value="ECO:0007669"/>
    <property type="project" value="UniProtKB-EC"/>
</dbReference>
<dbReference type="Gene3D" id="3.30.40.10">
    <property type="entry name" value="Zinc/RING finger domain, C3HC4 (zinc finger)"/>
    <property type="match status" value="1"/>
</dbReference>
<evidence type="ECO:0000256" key="1">
    <source>
        <dbReference type="ARBA" id="ARBA00000900"/>
    </source>
</evidence>
<dbReference type="AlphaFoldDB" id="A0A6A2XPU4"/>
<dbReference type="GO" id="GO:0008270">
    <property type="term" value="F:zinc ion binding"/>
    <property type="evidence" value="ECO:0007669"/>
    <property type="project" value="UniProtKB-KW"/>
</dbReference>
<evidence type="ECO:0000256" key="3">
    <source>
        <dbReference type="ARBA" id="ARBA00012483"/>
    </source>
</evidence>
<dbReference type="EC" id="2.3.2.27" evidence="3"/>
<dbReference type="CDD" id="cd16461">
    <property type="entry name" value="RING-H2_EL5-like"/>
    <property type="match status" value="1"/>
</dbReference>
<keyword evidence="12" id="KW-0863">Zinc-finger</keyword>
<reference evidence="15" key="1">
    <citation type="submission" date="2019-09" db="EMBL/GenBank/DDBJ databases">
        <title>Draft genome information of white flower Hibiscus syriacus.</title>
        <authorList>
            <person name="Kim Y.-M."/>
        </authorList>
    </citation>
    <scope>NUCLEOTIDE SEQUENCE [LARGE SCALE GENOMIC DNA]</scope>
    <source>
        <strain evidence="15">YM2019G1</strain>
    </source>
</reference>
<keyword evidence="10 13" id="KW-0472">Membrane</keyword>
<evidence type="ECO:0000256" key="2">
    <source>
        <dbReference type="ARBA" id="ARBA00004167"/>
    </source>
</evidence>
<keyword evidence="4" id="KW-0808">Transferase</keyword>
<protein>
    <recommendedName>
        <fullName evidence="3">RING-type E3 ubiquitin transferase</fullName>
        <ecNumber evidence="3">2.3.2.27</ecNumber>
    </recommendedName>
</protein>
<keyword evidence="8" id="KW-0862">Zinc</keyword>
<dbReference type="SUPFAM" id="SSF57850">
    <property type="entry name" value="RING/U-box"/>
    <property type="match status" value="1"/>
</dbReference>
<dbReference type="Pfam" id="PF13639">
    <property type="entry name" value="zf-RING_2"/>
    <property type="match status" value="1"/>
</dbReference>
<evidence type="ECO:0000256" key="13">
    <source>
        <dbReference type="SAM" id="Phobius"/>
    </source>
</evidence>
<keyword evidence="16" id="KW-1185">Reference proteome</keyword>
<dbReference type="GO" id="GO:0016567">
    <property type="term" value="P:protein ubiquitination"/>
    <property type="evidence" value="ECO:0007669"/>
    <property type="project" value="UniProtKB-UniPathway"/>
</dbReference>
<dbReference type="InterPro" id="IPR001841">
    <property type="entry name" value="Znf_RING"/>
</dbReference>
<proteinExistence type="inferred from homology"/>
<evidence type="ECO:0000256" key="9">
    <source>
        <dbReference type="ARBA" id="ARBA00022989"/>
    </source>
</evidence>
<evidence type="ECO:0000256" key="4">
    <source>
        <dbReference type="ARBA" id="ARBA00022679"/>
    </source>
</evidence>
<sequence length="178" mass="19282">MATSVTSIHFSQELLQSFHSRKFLLHSSLYPAEGHSYSINETLLTNASVVLLALVCTIISASGLFCMVKCANRGSSSVAASSEPELADAGVEHKALNCFPIIKYATGPKLPGLDTACVICLSEFTAGERLRILPNCNHGFHSSCIDTWLGSHSSCPTCRHCLTETYKINMESMHSVEQ</sequence>
<keyword evidence="5 13" id="KW-0812">Transmembrane</keyword>
<keyword evidence="7" id="KW-0833">Ubl conjugation pathway</keyword>
<feature type="domain" description="RING-type" evidence="14">
    <location>
        <begin position="117"/>
        <end position="159"/>
    </location>
</feature>